<accession>A0A1M5TZU2</accession>
<evidence type="ECO:0000313" key="3">
    <source>
        <dbReference type="EMBL" id="SHH56302.1"/>
    </source>
</evidence>
<keyword evidence="2" id="KW-0812">Transmembrane</keyword>
<dbReference type="Proteomes" id="UP000184526">
    <property type="component" value="Unassembled WGS sequence"/>
</dbReference>
<protein>
    <submittedName>
        <fullName evidence="3">Uncharacterized protein</fullName>
    </submittedName>
</protein>
<dbReference type="STRING" id="1121306.SAMN02745196_00788"/>
<feature type="compositionally biased region" description="Basic and acidic residues" evidence="1">
    <location>
        <begin position="122"/>
        <end position="140"/>
    </location>
</feature>
<organism evidence="3 4">
    <name type="scientific">Clostridium collagenovorans DSM 3089</name>
    <dbReference type="NCBI Taxonomy" id="1121306"/>
    <lineage>
        <taxon>Bacteria</taxon>
        <taxon>Bacillati</taxon>
        <taxon>Bacillota</taxon>
        <taxon>Clostridia</taxon>
        <taxon>Eubacteriales</taxon>
        <taxon>Clostridiaceae</taxon>
        <taxon>Clostridium</taxon>
    </lineage>
</organism>
<feature type="transmembrane region" description="Helical" evidence="2">
    <location>
        <begin position="54"/>
        <end position="73"/>
    </location>
</feature>
<evidence type="ECO:0000313" key="4">
    <source>
        <dbReference type="Proteomes" id="UP000184526"/>
    </source>
</evidence>
<feature type="transmembrane region" description="Helical" evidence="2">
    <location>
        <begin position="31"/>
        <end position="47"/>
    </location>
</feature>
<reference evidence="3 4" key="1">
    <citation type="submission" date="2016-11" db="EMBL/GenBank/DDBJ databases">
        <authorList>
            <person name="Jaros S."/>
            <person name="Januszkiewicz K."/>
            <person name="Wedrychowicz H."/>
        </authorList>
    </citation>
    <scope>NUCLEOTIDE SEQUENCE [LARGE SCALE GENOMIC DNA]</scope>
    <source>
        <strain evidence="3 4">DSM 3089</strain>
    </source>
</reference>
<keyword evidence="4" id="KW-1185">Reference proteome</keyword>
<evidence type="ECO:0000256" key="2">
    <source>
        <dbReference type="SAM" id="Phobius"/>
    </source>
</evidence>
<proteinExistence type="predicted"/>
<dbReference type="AlphaFoldDB" id="A0A1M5TZU2"/>
<feature type="region of interest" description="Disordered" evidence="1">
    <location>
        <begin position="115"/>
        <end position="140"/>
    </location>
</feature>
<keyword evidence="2" id="KW-0472">Membrane</keyword>
<dbReference type="RefSeq" id="WP_072830240.1">
    <property type="nucleotide sequence ID" value="NZ_FQXP01000003.1"/>
</dbReference>
<dbReference type="EMBL" id="FQXP01000003">
    <property type="protein sequence ID" value="SHH56302.1"/>
    <property type="molecule type" value="Genomic_DNA"/>
</dbReference>
<keyword evidence="2" id="KW-1133">Transmembrane helix</keyword>
<sequence length="140" mass="15422">MELFALVIMALLCEAIWETLKMIWQNGKFSIDRLGALICGVVVALVVKVDMFSLVGLTQTTSIIGIVLTGIVISRGANFVHDLINTINNDKSLGNNIDTTVKILENKTEEKAVKDSNSLNKNLDENNSKDKVYSDINKHS</sequence>
<name>A0A1M5TZU2_9CLOT</name>
<gene>
    <name evidence="3" type="ORF">SAMN02745196_00788</name>
</gene>
<evidence type="ECO:0000256" key="1">
    <source>
        <dbReference type="SAM" id="MobiDB-lite"/>
    </source>
</evidence>